<name>A0AAD7KGI3_9AGAR</name>
<dbReference type="InterPro" id="IPR029058">
    <property type="entry name" value="AB_hydrolase_fold"/>
</dbReference>
<evidence type="ECO:0000313" key="6">
    <source>
        <dbReference type="EMBL" id="KAJ7785006.1"/>
    </source>
</evidence>
<dbReference type="EMBL" id="JARJLG010000001">
    <property type="protein sequence ID" value="KAJ7785006.1"/>
    <property type="molecule type" value="Genomic_DNA"/>
</dbReference>
<dbReference type="InterPro" id="IPR013595">
    <property type="entry name" value="Pept_S33_TAP-like_C"/>
</dbReference>
<dbReference type="PANTHER" id="PTHR43248">
    <property type="entry name" value="2-SUCCINYL-6-HYDROXY-2,4-CYCLOHEXADIENE-1-CARBOXYLATE SYNTHASE"/>
    <property type="match status" value="1"/>
</dbReference>
<evidence type="ECO:0008006" key="8">
    <source>
        <dbReference type="Google" id="ProtNLM"/>
    </source>
</evidence>
<accession>A0AAD7KGI3</accession>
<dbReference type="InterPro" id="IPR051601">
    <property type="entry name" value="Serine_prot/Carboxylest_S33"/>
</dbReference>
<evidence type="ECO:0000256" key="1">
    <source>
        <dbReference type="ARBA" id="ARBA00010088"/>
    </source>
</evidence>
<sequence>MSRGIRRMNQAGFELQDPIYNGQYSDSSVVCLIRGTLCVRELRFNLETTALAIVAMREPAHEDPKMSSPSFPALHKTPKTRAPPSSERDGAMLRLTPTLYAAYPMILTGIGWRRHTVDSVHMVSGIARSESYIPQPLRLPTSIYLYGSSRRRHVAGSAAPNGEDSHSPATDASVPCHYSPQIGVIPSHPPRATGSSASLPGRTGNCQPWQNWQIKMRKSLRIGLFECKYLPRPVGLHFEVPQAKSCSRNWLKTLGNGDLRHCHRSSASFCPTLGSSAGNCQPGRTWLAGWQRSANNTIERGTGIRVGCRAHDASIGASSCAAGAGRIVPREELVWHDCYSDRQCARLKVPLDYSNPDATSAAIAMIRMHSIVPHNSSDYRGPILINPGGPGLSGVDTIQTRGAEISTIVGPEFDVIGFDPRGTSRSTPRVSFFESRSEREVWVRSPDNLYTLSMNASADALPRAWAQGIIEGQLAGARDDGSLRFINTDHTARDMLRIVQAHGREKLQYWGFSYGSILGATFAAMFPDNIERLVIDGVADSENYFATEWTNNINDTEKTWGAFVNGCVAAGPQGCAFFSPTATELEANVDKIYASLRARPIPVRTDTSFGVVDYSMMRSTGNGTALFKMSGRAAFKCSCDPSEFRFETVFDGGIAVRCNDGKRMPGSYEDVLEHYQNMSKLSSWADVWQSVRLACAAWPKFPKNHFQGPFVANTSFPLLLVATTADPVTPLGAAKKMAQGFTGSIVLVQDSAGYFLNGTLPEPGTVCPVIAPPFPSHNDQATADAQAVLARSAGDRKLLEAVTELAKTSDFQFPAGRHPAPFWSEDWEKVLIPDPGLDRVKKVLLTTAERVSHC</sequence>
<gene>
    <name evidence="6" type="ORF">DFH07DRAFT_934914</name>
</gene>
<reference evidence="6" key="1">
    <citation type="submission" date="2023-03" db="EMBL/GenBank/DDBJ databases">
        <title>Massive genome expansion in bonnet fungi (Mycena s.s.) driven by repeated elements and novel gene families across ecological guilds.</title>
        <authorList>
            <consortium name="Lawrence Berkeley National Laboratory"/>
            <person name="Harder C.B."/>
            <person name="Miyauchi S."/>
            <person name="Viragh M."/>
            <person name="Kuo A."/>
            <person name="Thoen E."/>
            <person name="Andreopoulos B."/>
            <person name="Lu D."/>
            <person name="Skrede I."/>
            <person name="Drula E."/>
            <person name="Henrissat B."/>
            <person name="Morin E."/>
            <person name="Kohler A."/>
            <person name="Barry K."/>
            <person name="LaButti K."/>
            <person name="Morin E."/>
            <person name="Salamov A."/>
            <person name="Lipzen A."/>
            <person name="Mereny Z."/>
            <person name="Hegedus B."/>
            <person name="Baldrian P."/>
            <person name="Stursova M."/>
            <person name="Weitz H."/>
            <person name="Taylor A."/>
            <person name="Grigoriev I.V."/>
            <person name="Nagy L.G."/>
            <person name="Martin F."/>
            <person name="Kauserud H."/>
        </authorList>
    </citation>
    <scope>NUCLEOTIDE SEQUENCE</scope>
    <source>
        <strain evidence="6">CBHHK188m</strain>
    </source>
</reference>
<keyword evidence="7" id="KW-1185">Reference proteome</keyword>
<dbReference type="InterPro" id="IPR000073">
    <property type="entry name" value="AB_hydrolase_1"/>
</dbReference>
<comment type="caution">
    <text evidence="6">The sequence shown here is derived from an EMBL/GenBank/DDBJ whole genome shotgun (WGS) entry which is preliminary data.</text>
</comment>
<dbReference type="Gene3D" id="3.40.50.1820">
    <property type="entry name" value="alpha/beta hydrolase"/>
    <property type="match status" value="1"/>
</dbReference>
<evidence type="ECO:0000259" key="5">
    <source>
        <dbReference type="Pfam" id="PF08386"/>
    </source>
</evidence>
<feature type="domain" description="Peptidase S33 tripeptidyl aminopeptidase-like C-terminal" evidence="5">
    <location>
        <begin position="684"/>
        <end position="753"/>
    </location>
</feature>
<proteinExistence type="inferred from homology"/>
<evidence type="ECO:0000313" key="7">
    <source>
        <dbReference type="Proteomes" id="UP001215280"/>
    </source>
</evidence>
<dbReference type="Pfam" id="PF00561">
    <property type="entry name" value="Abhydrolase_1"/>
    <property type="match status" value="1"/>
</dbReference>
<dbReference type="PANTHER" id="PTHR43248:SF25">
    <property type="entry name" value="AB HYDROLASE-1 DOMAIN-CONTAINING PROTEIN-RELATED"/>
    <property type="match status" value="1"/>
</dbReference>
<feature type="region of interest" description="Disordered" evidence="3">
    <location>
        <begin position="62"/>
        <end position="89"/>
    </location>
</feature>
<protein>
    <recommendedName>
        <fullName evidence="8">AB hydrolase-1 domain-containing protein</fullName>
    </recommendedName>
</protein>
<organism evidence="6 7">
    <name type="scientific">Mycena maculata</name>
    <dbReference type="NCBI Taxonomy" id="230809"/>
    <lineage>
        <taxon>Eukaryota</taxon>
        <taxon>Fungi</taxon>
        <taxon>Dikarya</taxon>
        <taxon>Basidiomycota</taxon>
        <taxon>Agaricomycotina</taxon>
        <taxon>Agaricomycetes</taxon>
        <taxon>Agaricomycetidae</taxon>
        <taxon>Agaricales</taxon>
        <taxon>Marasmiineae</taxon>
        <taxon>Mycenaceae</taxon>
        <taxon>Mycena</taxon>
    </lineage>
</organism>
<evidence type="ECO:0000259" key="4">
    <source>
        <dbReference type="Pfam" id="PF00561"/>
    </source>
</evidence>
<dbReference type="SUPFAM" id="SSF53474">
    <property type="entry name" value="alpha/beta-Hydrolases"/>
    <property type="match status" value="1"/>
</dbReference>
<comment type="similarity">
    <text evidence="1">Belongs to the peptidase S33 family.</text>
</comment>
<keyword evidence="2" id="KW-0378">Hydrolase</keyword>
<dbReference type="Pfam" id="PF08386">
    <property type="entry name" value="Abhydrolase_4"/>
    <property type="match status" value="1"/>
</dbReference>
<dbReference type="Proteomes" id="UP001215280">
    <property type="component" value="Unassembled WGS sequence"/>
</dbReference>
<feature type="domain" description="AB hydrolase-1" evidence="4">
    <location>
        <begin position="382"/>
        <end position="547"/>
    </location>
</feature>
<evidence type="ECO:0000256" key="2">
    <source>
        <dbReference type="ARBA" id="ARBA00022801"/>
    </source>
</evidence>
<dbReference type="AlphaFoldDB" id="A0AAD7KGI3"/>
<dbReference type="GO" id="GO:0016787">
    <property type="term" value="F:hydrolase activity"/>
    <property type="evidence" value="ECO:0007669"/>
    <property type="project" value="UniProtKB-KW"/>
</dbReference>
<evidence type="ECO:0000256" key="3">
    <source>
        <dbReference type="SAM" id="MobiDB-lite"/>
    </source>
</evidence>